<dbReference type="eggNOG" id="ENOG5030HPZ">
    <property type="taxonomic scope" value="Bacteria"/>
</dbReference>
<evidence type="ECO:0000313" key="2">
    <source>
        <dbReference type="EMBL" id="ACE91164.1"/>
    </source>
</evidence>
<dbReference type="InterPro" id="IPR009492">
    <property type="entry name" value="TniQ"/>
</dbReference>
<dbReference type="AlphaFoldDB" id="B3Q0G0"/>
<proteinExistence type="predicted"/>
<dbReference type="KEGG" id="rec:RHECIAT_CH0002207"/>
<dbReference type="Pfam" id="PF06527">
    <property type="entry name" value="TniQ"/>
    <property type="match status" value="1"/>
</dbReference>
<accession>B3Q0G0</accession>
<reference evidence="2 3" key="1">
    <citation type="submission" date="2008-04" db="EMBL/GenBank/DDBJ databases">
        <title>Genome diversity and DNA divergence of Rhizobium etli.</title>
        <authorList>
            <person name="Gonzalez V."/>
            <person name="Acosta J.L."/>
            <person name="Santamaria R.I."/>
            <person name="Bustos P."/>
            <person name="Hernandez-Gonzalez I.L."/>
            <person name="Fernandez J.L."/>
            <person name="Diaz R."/>
            <person name="Flores M."/>
            <person name="Mora J."/>
            <person name="Palacios R."/>
            <person name="Davila G."/>
        </authorList>
    </citation>
    <scope>NUCLEOTIDE SEQUENCE [LARGE SCALE GENOMIC DNA]</scope>
    <source>
        <strain evidence="2 3">CIAT 652</strain>
    </source>
</reference>
<dbReference type="Proteomes" id="UP000008817">
    <property type="component" value="Chromosome"/>
</dbReference>
<organism evidence="2 3">
    <name type="scientific">Rhizobium etli (strain CIAT 652)</name>
    <dbReference type="NCBI Taxonomy" id="491916"/>
    <lineage>
        <taxon>Bacteria</taxon>
        <taxon>Pseudomonadati</taxon>
        <taxon>Pseudomonadota</taxon>
        <taxon>Alphaproteobacteria</taxon>
        <taxon>Hyphomicrobiales</taxon>
        <taxon>Rhizobiaceae</taxon>
        <taxon>Rhizobium/Agrobacterium group</taxon>
        <taxon>Rhizobium</taxon>
    </lineage>
</organism>
<dbReference type="HOGENOM" id="CLU_1022599_0_0_5"/>
<name>B3Q0G0_RHIE6</name>
<evidence type="ECO:0000313" key="3">
    <source>
        <dbReference type="Proteomes" id="UP000008817"/>
    </source>
</evidence>
<protein>
    <recommendedName>
        <fullName evidence="1">TniQ domain-containing protein</fullName>
    </recommendedName>
</protein>
<evidence type="ECO:0000259" key="1">
    <source>
        <dbReference type="Pfam" id="PF06527"/>
    </source>
</evidence>
<feature type="domain" description="TniQ" evidence="1">
    <location>
        <begin position="36"/>
        <end position="104"/>
    </location>
</feature>
<sequence length="272" mass="31720">MDECAYLPEHYASEIGINAIFQSEEVLERIFRLPISEQDKGRLRQWTPVEKNGRIHLAGQVFARNQFRWARRLQCRKCVAETPYHRVWWQLECFRTCPVHRCALEPLAYNRNTTGRWWPRFAHVVHERAVRVELGDTTDTFESHIVRRLLDASCQASPRELSDFIECVQFAGRLLGNDRNPSVPPFSAKDWEVGYHSLKGGLLPFKDQVRSWLRVNAPQSHAYQIRDLIGWAAEYLTDQEGPFDPELDDLPNPMHVQISAIIRAECRRTLGR</sequence>
<dbReference type="EMBL" id="CP001074">
    <property type="protein sequence ID" value="ACE91164.1"/>
    <property type="molecule type" value="Genomic_DNA"/>
</dbReference>
<gene>
    <name evidence="2" type="ordered locus">RHECIAT_CH0002207</name>
</gene>